<dbReference type="EMBL" id="KZ293644">
    <property type="protein sequence ID" value="PBL03405.1"/>
    <property type="molecule type" value="Genomic_DNA"/>
</dbReference>
<feature type="domain" description="TEA" evidence="4">
    <location>
        <begin position="49"/>
        <end position="124"/>
    </location>
</feature>
<protein>
    <recommendedName>
        <fullName evidence="4">TEA domain-containing protein</fullName>
    </recommendedName>
</protein>
<gene>
    <name evidence="5" type="ORF">ARMGADRAFT_15486</name>
</gene>
<dbReference type="Proteomes" id="UP000217790">
    <property type="component" value="Unassembled WGS sequence"/>
</dbReference>
<dbReference type="SMART" id="SM00426">
    <property type="entry name" value="TEA"/>
    <property type="match status" value="1"/>
</dbReference>
<dbReference type="PROSITE" id="PS51088">
    <property type="entry name" value="TEA_2"/>
    <property type="match status" value="1"/>
</dbReference>
<dbReference type="InterPro" id="IPR038096">
    <property type="entry name" value="TEA/ATTS_sf"/>
</dbReference>
<evidence type="ECO:0000256" key="2">
    <source>
        <dbReference type="PROSITE-ProRule" id="PRU00505"/>
    </source>
</evidence>
<dbReference type="InterPro" id="IPR000818">
    <property type="entry name" value="TEA/ATTS_dom"/>
</dbReference>
<evidence type="ECO:0000313" key="6">
    <source>
        <dbReference type="Proteomes" id="UP000217790"/>
    </source>
</evidence>
<evidence type="ECO:0000313" key="5">
    <source>
        <dbReference type="EMBL" id="PBL03405.1"/>
    </source>
</evidence>
<evidence type="ECO:0000259" key="4">
    <source>
        <dbReference type="PROSITE" id="PS51088"/>
    </source>
</evidence>
<reference evidence="6" key="1">
    <citation type="journal article" date="2017" name="Nat. Ecol. Evol.">
        <title>Genome expansion and lineage-specific genetic innovations in the forest pathogenic fungi Armillaria.</title>
        <authorList>
            <person name="Sipos G."/>
            <person name="Prasanna A.N."/>
            <person name="Walter M.C."/>
            <person name="O'Connor E."/>
            <person name="Balint B."/>
            <person name="Krizsan K."/>
            <person name="Kiss B."/>
            <person name="Hess J."/>
            <person name="Varga T."/>
            <person name="Slot J."/>
            <person name="Riley R."/>
            <person name="Boka B."/>
            <person name="Rigling D."/>
            <person name="Barry K."/>
            <person name="Lee J."/>
            <person name="Mihaltcheva S."/>
            <person name="LaButti K."/>
            <person name="Lipzen A."/>
            <person name="Waldron R."/>
            <person name="Moloney N.M."/>
            <person name="Sperisen C."/>
            <person name="Kredics L."/>
            <person name="Vagvoelgyi C."/>
            <person name="Patrignani A."/>
            <person name="Fitzpatrick D."/>
            <person name="Nagy I."/>
            <person name="Doyle S."/>
            <person name="Anderson J.B."/>
            <person name="Grigoriev I.V."/>
            <person name="Gueldener U."/>
            <person name="Muensterkoetter M."/>
            <person name="Nagy L.G."/>
        </authorList>
    </citation>
    <scope>NUCLEOTIDE SEQUENCE [LARGE SCALE GENOMIC DNA]</scope>
    <source>
        <strain evidence="6">Ar21-2</strain>
    </source>
</reference>
<name>A0A2H3EB92_ARMGA</name>
<dbReference type="GO" id="GO:0003700">
    <property type="term" value="F:DNA-binding transcription factor activity"/>
    <property type="evidence" value="ECO:0007669"/>
    <property type="project" value="InterPro"/>
</dbReference>
<sequence length="419" mass="46842">MPSYADNISASYVGLSTVEDLSYTPSADEQSRDVAQIAATGRRSWKTLKGKGEAVWPPNLEAALIEALQKYKPSPELRSSKSPGRFPMRNRFISDYIFDSTGKRRTPKQVGSRLQQMRDTCKGEEILNLICRPFDNDVDLGTGSSNGSPVHTTSPLPDLRGQQPPSQRLNIWVDIILEQPYPRQQPLVNFVANRRDSPLHIRLAPLASASSYHASLPLSGSDSTINFMSPYPVNQQCTFSAFVDTLSLPIHSEVAPMSCLGSPMDRTGWLYSASLSPKFWKVMFNDSNPMQYTIVQNIFCPGQFNGQFQNDNAMISIFYQFRRPASHAYHTYSDSYPQQAVSSSRQWAQPPTSNWSGSSESPRQMSSWRSDSGESWSYSHHSHPSSTSANALNYNYLSPNPCFHVLRYTACFGDGNTML</sequence>
<dbReference type="InParanoid" id="A0A2H3EB92"/>
<feature type="region of interest" description="Disordered" evidence="3">
    <location>
        <begin position="343"/>
        <end position="368"/>
    </location>
</feature>
<dbReference type="Gene3D" id="6.10.20.40">
    <property type="entry name" value="TEA/ATTS domain"/>
    <property type="match status" value="1"/>
</dbReference>
<evidence type="ECO:0000256" key="1">
    <source>
        <dbReference type="ARBA" id="ARBA00008421"/>
    </source>
</evidence>
<dbReference type="OrthoDB" id="10006572at2759"/>
<feature type="region of interest" description="Disordered" evidence="3">
    <location>
        <begin position="140"/>
        <end position="164"/>
    </location>
</feature>
<dbReference type="AlphaFoldDB" id="A0A2H3EB92"/>
<dbReference type="OMA" id="SHAYHTY"/>
<dbReference type="Pfam" id="PF01285">
    <property type="entry name" value="TEA"/>
    <property type="match status" value="1"/>
</dbReference>
<proteinExistence type="inferred from homology"/>
<feature type="compositionally biased region" description="Polar residues" evidence="3">
    <location>
        <begin position="343"/>
        <end position="365"/>
    </location>
</feature>
<accession>A0A2H3EB92</accession>
<feature type="compositionally biased region" description="Polar residues" evidence="3">
    <location>
        <begin position="142"/>
        <end position="155"/>
    </location>
</feature>
<evidence type="ECO:0000256" key="3">
    <source>
        <dbReference type="SAM" id="MobiDB-lite"/>
    </source>
</evidence>
<feature type="DNA-binding region" description="TEA" evidence="2">
    <location>
        <begin position="49"/>
        <end position="124"/>
    </location>
</feature>
<dbReference type="STRING" id="47427.A0A2H3EB92"/>
<comment type="similarity">
    <text evidence="1">Belongs to the TEC1 family.</text>
</comment>
<keyword evidence="6" id="KW-1185">Reference proteome</keyword>
<organism evidence="5 6">
    <name type="scientific">Armillaria gallica</name>
    <name type="common">Bulbous honey fungus</name>
    <name type="synonym">Armillaria bulbosa</name>
    <dbReference type="NCBI Taxonomy" id="47427"/>
    <lineage>
        <taxon>Eukaryota</taxon>
        <taxon>Fungi</taxon>
        <taxon>Dikarya</taxon>
        <taxon>Basidiomycota</taxon>
        <taxon>Agaricomycotina</taxon>
        <taxon>Agaricomycetes</taxon>
        <taxon>Agaricomycetidae</taxon>
        <taxon>Agaricales</taxon>
        <taxon>Marasmiineae</taxon>
        <taxon>Physalacriaceae</taxon>
        <taxon>Armillaria</taxon>
    </lineage>
</organism>